<feature type="transmembrane region" description="Helical" evidence="1">
    <location>
        <begin position="202"/>
        <end position="224"/>
    </location>
</feature>
<name>A0A0B1Q167_9HYPH</name>
<evidence type="ECO:0000256" key="1">
    <source>
        <dbReference type="SAM" id="Phobius"/>
    </source>
</evidence>
<reference evidence="2 3" key="1">
    <citation type="submission" date="2014-09" db="EMBL/GenBank/DDBJ databases">
        <title>Isolation and characterization of Aurantimonas altamirensis ON-56566 from clinical sample following a dog bite.</title>
        <authorList>
            <person name="Eshaghi A."/>
            <person name="Li A."/>
            <person name="Shahinas D."/>
            <person name="Bahn P."/>
            <person name="Kus J.V."/>
            <person name="Patel S.N."/>
        </authorList>
    </citation>
    <scope>NUCLEOTIDE SEQUENCE [LARGE SCALE GENOMIC DNA]</scope>
    <source>
        <strain evidence="2 3">ON-56566</strain>
    </source>
</reference>
<gene>
    <name evidence="2" type="ORF">LA66_19375</name>
</gene>
<comment type="caution">
    <text evidence="2">The sequence shown here is derived from an EMBL/GenBank/DDBJ whole genome shotgun (WGS) entry which is preliminary data.</text>
</comment>
<feature type="transmembrane region" description="Helical" evidence="1">
    <location>
        <begin position="262"/>
        <end position="283"/>
    </location>
</feature>
<feature type="transmembrane region" description="Helical" evidence="1">
    <location>
        <begin position="167"/>
        <end position="190"/>
    </location>
</feature>
<dbReference type="AlphaFoldDB" id="A0A0B1Q167"/>
<dbReference type="EMBL" id="JRFJ01000007">
    <property type="protein sequence ID" value="KHJ53176.1"/>
    <property type="molecule type" value="Genomic_DNA"/>
</dbReference>
<organism evidence="2 3">
    <name type="scientific">Aureimonas altamirensis</name>
    <dbReference type="NCBI Taxonomy" id="370622"/>
    <lineage>
        <taxon>Bacteria</taxon>
        <taxon>Pseudomonadati</taxon>
        <taxon>Pseudomonadota</taxon>
        <taxon>Alphaproteobacteria</taxon>
        <taxon>Hyphomicrobiales</taxon>
        <taxon>Aurantimonadaceae</taxon>
        <taxon>Aureimonas</taxon>
    </lineage>
</organism>
<feature type="transmembrane region" description="Helical" evidence="1">
    <location>
        <begin position="67"/>
        <end position="90"/>
    </location>
</feature>
<protein>
    <submittedName>
        <fullName evidence="2">Membrane protein</fullName>
    </submittedName>
</protein>
<evidence type="ECO:0000313" key="3">
    <source>
        <dbReference type="Proteomes" id="UP000030826"/>
    </source>
</evidence>
<evidence type="ECO:0000313" key="2">
    <source>
        <dbReference type="EMBL" id="KHJ53176.1"/>
    </source>
</evidence>
<sequence>MRLRLPIDRQTLLLLGAVAIAVVFPARGQAAEMFEWVVYGAIALLFFLYGARLSPKAVWQGLLHWRLQGLVFLFTFAVFPLLGLLAVLVLRPVMSDPLVAGILFLTLLPSTVQSSIAFTSIAGGNVPAALTSASLSNLVGVVVTPLLVMALMHSSGLGFGLDQIQKIALQILAPFAAGQAMRPLIGAFLTRHRPLTAFVDRLSILLVVYAAFSEGMNAGVWSSIGWSDLALTVLASCVILLIVLLATTWTSRKLGFSRADEIAIVFCGSKKSMATGIPMAGILMPGPTLAMMVLPLMLFHQIQLFACAWMAQRYAERAPAAPSDAIGAPAVSARR</sequence>
<keyword evidence="1" id="KW-0472">Membrane</keyword>
<dbReference type="Pfam" id="PF13593">
    <property type="entry name" value="SBF_like"/>
    <property type="match status" value="1"/>
</dbReference>
<feature type="transmembrane region" description="Helical" evidence="1">
    <location>
        <begin position="230"/>
        <end position="250"/>
    </location>
</feature>
<dbReference type="PANTHER" id="PTHR18640:SF5">
    <property type="entry name" value="SODIUM_BILE ACID COTRANSPORTER 7"/>
    <property type="match status" value="1"/>
</dbReference>
<accession>A0A0B1Q167</accession>
<dbReference type="InterPro" id="IPR038770">
    <property type="entry name" value="Na+/solute_symporter_sf"/>
</dbReference>
<dbReference type="InterPro" id="IPR016833">
    <property type="entry name" value="Put_Na-Bile_cotransptr"/>
</dbReference>
<keyword evidence="1" id="KW-1133">Transmembrane helix</keyword>
<dbReference type="GO" id="GO:0005886">
    <property type="term" value="C:plasma membrane"/>
    <property type="evidence" value="ECO:0007669"/>
    <property type="project" value="TreeGrafter"/>
</dbReference>
<feature type="transmembrane region" description="Helical" evidence="1">
    <location>
        <begin position="38"/>
        <end position="55"/>
    </location>
</feature>
<feature type="transmembrane region" description="Helical" evidence="1">
    <location>
        <begin position="138"/>
        <end position="161"/>
    </location>
</feature>
<proteinExistence type="predicted"/>
<dbReference type="Gene3D" id="1.20.1530.20">
    <property type="match status" value="1"/>
</dbReference>
<dbReference type="STRING" id="370622.LA66_19375"/>
<feature type="transmembrane region" description="Helical" evidence="1">
    <location>
        <begin position="102"/>
        <end position="126"/>
    </location>
</feature>
<dbReference type="Proteomes" id="UP000030826">
    <property type="component" value="Unassembled WGS sequence"/>
</dbReference>
<dbReference type="RefSeq" id="WP_039195891.1">
    <property type="nucleotide sequence ID" value="NZ_JRFJ01000007.1"/>
</dbReference>
<keyword evidence="1" id="KW-0812">Transmembrane</keyword>
<dbReference type="PANTHER" id="PTHR18640">
    <property type="entry name" value="SOLUTE CARRIER FAMILY 10 MEMBER 7"/>
    <property type="match status" value="1"/>
</dbReference>
<dbReference type="PIRSF" id="PIRSF026166">
    <property type="entry name" value="UCP026166"/>
    <property type="match status" value="1"/>
</dbReference>